<dbReference type="RefSeq" id="WP_205720523.1">
    <property type="nucleotide sequence ID" value="NZ_CP070608.1"/>
</dbReference>
<dbReference type="AlphaFoldDB" id="A0A974ZZF5"/>
<protein>
    <submittedName>
        <fullName evidence="1">Uncharacterized protein</fullName>
    </submittedName>
</protein>
<organism evidence="1 2">
    <name type="scientific">Fulvivirga lutea</name>
    <dbReference type="NCBI Taxonomy" id="2810512"/>
    <lineage>
        <taxon>Bacteria</taxon>
        <taxon>Pseudomonadati</taxon>
        <taxon>Bacteroidota</taxon>
        <taxon>Cytophagia</taxon>
        <taxon>Cytophagales</taxon>
        <taxon>Fulvivirgaceae</taxon>
        <taxon>Fulvivirga</taxon>
    </lineage>
</organism>
<reference evidence="1" key="1">
    <citation type="submission" date="2021-02" db="EMBL/GenBank/DDBJ databases">
        <title>Fulvivirga sp. S481 isolated from sea water.</title>
        <authorList>
            <person name="Bae S.S."/>
            <person name="Baek K."/>
        </authorList>
    </citation>
    <scope>NUCLEOTIDE SEQUENCE</scope>
    <source>
        <strain evidence="1">S481</strain>
    </source>
</reference>
<proteinExistence type="predicted"/>
<evidence type="ECO:0000313" key="1">
    <source>
        <dbReference type="EMBL" id="QSE96010.1"/>
    </source>
</evidence>
<keyword evidence="2" id="KW-1185">Reference proteome</keyword>
<evidence type="ECO:0000313" key="2">
    <source>
        <dbReference type="Proteomes" id="UP000662783"/>
    </source>
</evidence>
<sequence>MGFYLLNISVDTTDPKPDHIPEDLTINDQESIVEIIVEQLLGYEDAIKEYDDNDAEDHNKKSNIKIDLINRHRADCLCNQLFAVVKTKTFFDFTSDLPNGFQQLDTPPPKM</sequence>
<dbReference type="Proteomes" id="UP000662783">
    <property type="component" value="Chromosome"/>
</dbReference>
<accession>A0A974ZZF5</accession>
<dbReference type="EMBL" id="CP070608">
    <property type="protein sequence ID" value="QSE96010.1"/>
    <property type="molecule type" value="Genomic_DNA"/>
</dbReference>
<name>A0A974ZZF5_9BACT</name>
<dbReference type="KEGG" id="fuv:JR347_10310"/>
<gene>
    <name evidence="1" type="ORF">JR347_10310</name>
</gene>